<dbReference type="InterPro" id="IPR013783">
    <property type="entry name" value="Ig-like_fold"/>
</dbReference>
<name>A0A5C6X4R2_9DELT</name>
<dbReference type="InterPro" id="IPR024079">
    <property type="entry name" value="MetalloPept_cat_dom_sf"/>
</dbReference>
<dbReference type="Pfam" id="PF04151">
    <property type="entry name" value="PPC"/>
    <property type="match status" value="2"/>
</dbReference>
<dbReference type="SUPFAM" id="SSF55486">
    <property type="entry name" value="Metalloproteases ('zincins'), catalytic domain"/>
    <property type="match status" value="1"/>
</dbReference>
<dbReference type="GO" id="GO:0008237">
    <property type="term" value="F:metallopeptidase activity"/>
    <property type="evidence" value="ECO:0007669"/>
    <property type="project" value="UniProtKB-KW"/>
</dbReference>
<evidence type="ECO:0000256" key="2">
    <source>
        <dbReference type="ARBA" id="ARBA00008721"/>
    </source>
</evidence>
<dbReference type="PROSITE" id="PS50093">
    <property type="entry name" value="PKD"/>
    <property type="match status" value="1"/>
</dbReference>
<dbReference type="PROSITE" id="PS51257">
    <property type="entry name" value="PROKAR_LIPOPROTEIN"/>
    <property type="match status" value="1"/>
</dbReference>
<feature type="signal peptide" evidence="11">
    <location>
        <begin position="1"/>
        <end position="28"/>
    </location>
</feature>
<dbReference type="Gene3D" id="3.40.390.10">
    <property type="entry name" value="Collagenase (Catalytic Domain)"/>
    <property type="match status" value="1"/>
</dbReference>
<dbReference type="Gene3D" id="2.60.120.380">
    <property type="match status" value="2"/>
</dbReference>
<keyword evidence="4" id="KW-0479">Metal-binding</keyword>
<organism evidence="13 14">
    <name type="scientific">Lujinxingia vulgaris</name>
    <dbReference type="NCBI Taxonomy" id="2600176"/>
    <lineage>
        <taxon>Bacteria</taxon>
        <taxon>Deltaproteobacteria</taxon>
        <taxon>Bradymonadales</taxon>
        <taxon>Lujinxingiaceae</taxon>
        <taxon>Lujinxingia</taxon>
    </lineage>
</organism>
<evidence type="ECO:0000256" key="8">
    <source>
        <dbReference type="ARBA" id="ARBA00023049"/>
    </source>
</evidence>
<evidence type="ECO:0000313" key="13">
    <source>
        <dbReference type="EMBL" id="TXD36128.1"/>
    </source>
</evidence>
<evidence type="ECO:0000256" key="3">
    <source>
        <dbReference type="ARBA" id="ARBA00022670"/>
    </source>
</evidence>
<evidence type="ECO:0000259" key="12">
    <source>
        <dbReference type="PROSITE" id="PS50093"/>
    </source>
</evidence>
<evidence type="ECO:0000256" key="4">
    <source>
        <dbReference type="ARBA" id="ARBA00022723"/>
    </source>
</evidence>
<keyword evidence="14" id="KW-1185">Reference proteome</keyword>
<dbReference type="Pfam" id="PF05572">
    <property type="entry name" value="Peptidase_M43"/>
    <property type="match status" value="1"/>
</dbReference>
<dbReference type="Pfam" id="PF18911">
    <property type="entry name" value="PKD_4"/>
    <property type="match status" value="1"/>
</dbReference>
<dbReference type="PANTHER" id="PTHR47466">
    <property type="match status" value="1"/>
</dbReference>
<dbReference type="CDD" id="cd04275">
    <property type="entry name" value="ZnMc_pappalysin_like"/>
    <property type="match status" value="1"/>
</dbReference>
<dbReference type="EMBL" id="VOSM01000006">
    <property type="protein sequence ID" value="TXD36128.1"/>
    <property type="molecule type" value="Genomic_DNA"/>
</dbReference>
<dbReference type="InterPro" id="IPR008754">
    <property type="entry name" value="Peptidase_M43"/>
</dbReference>
<sequence length="676" mass="72976">MRTRMMLAPRTPLAIALTLATLSLVACGTDPYFSPYVEPVPEDDSTDVALASPELTKEGHVILGDTRYRSVADFHQSDEFRNSGRRCATAHDISAAQLPLSNRSAASCGYNYTSINPLYEPDEILEIPVVFHVIQRTDGTGYISESLIRSQIDVLNEDFRALPATPGRNGVDARIQFVLASQAPDGSATDGINYHTNNTWFNDPGYGVTPMKAALAWDPERFLNIYTNDASGALGYATFPQTDAGDAIDGVVLAWNVVGRNAPQAGMFNQGRTATHEVGHYLGLFHTFEGGCGSASSPYSTGDLIADTVAHPGPDYECQARASSCGGGNHPIRNFMNYTPDGCMTGFSEEQVNRMRCSLINFRDELFATSGNTSALPPEADFTGSVNELTVTFSDQSSAGDSNITSWLWNFGDGQSSDQPSPTHTYATAGEYTVTLIVTDADGDTDSASATVTVNAPSQPQPSDALIDGQPRTNLSGAAGSQRNFYIDVPENTERLRVETASGSGDADLYLRFGSLPTQSDYDCRPYESGNNEVCTIDNPQPGRWHVMLDAYQPYQGLTLSAELTAGAVQNPNPQPEPTVAELTDLSAGSGQQLRYTIELPQGLQSATFETIGENGDADLYLRLGDAPTTSTFDHRPFLYGSNESVTLENPQSGEWHILINAYEGFSDLTLRVTYE</sequence>
<keyword evidence="7" id="KW-0862">Zinc</keyword>
<keyword evidence="6" id="KW-0378">Hydrolase</keyword>
<feature type="domain" description="PKD" evidence="12">
    <location>
        <begin position="374"/>
        <end position="461"/>
    </location>
</feature>
<evidence type="ECO:0000256" key="10">
    <source>
        <dbReference type="SAM" id="MobiDB-lite"/>
    </source>
</evidence>
<evidence type="ECO:0000256" key="9">
    <source>
        <dbReference type="ARBA" id="ARBA00023157"/>
    </source>
</evidence>
<dbReference type="InterPro" id="IPR000601">
    <property type="entry name" value="PKD_dom"/>
</dbReference>
<dbReference type="CDD" id="cd00146">
    <property type="entry name" value="PKD"/>
    <property type="match status" value="1"/>
</dbReference>
<comment type="similarity">
    <text evidence="2">Belongs to the peptidase M43B family.</text>
</comment>
<evidence type="ECO:0000256" key="7">
    <source>
        <dbReference type="ARBA" id="ARBA00022833"/>
    </source>
</evidence>
<evidence type="ECO:0000256" key="6">
    <source>
        <dbReference type="ARBA" id="ARBA00022801"/>
    </source>
</evidence>
<dbReference type="GO" id="GO:0046872">
    <property type="term" value="F:metal ion binding"/>
    <property type="evidence" value="ECO:0007669"/>
    <property type="project" value="UniProtKB-KW"/>
</dbReference>
<dbReference type="GO" id="GO:0006508">
    <property type="term" value="P:proteolysis"/>
    <property type="evidence" value="ECO:0007669"/>
    <property type="project" value="UniProtKB-KW"/>
</dbReference>
<dbReference type="SUPFAM" id="SSF49299">
    <property type="entry name" value="PKD domain"/>
    <property type="match status" value="1"/>
</dbReference>
<proteinExistence type="inferred from homology"/>
<comment type="caution">
    <text evidence="13">The sequence shown here is derived from an EMBL/GenBank/DDBJ whole genome shotgun (WGS) entry which is preliminary data.</text>
</comment>
<dbReference type="AlphaFoldDB" id="A0A5C6X4R2"/>
<reference evidence="13 14" key="1">
    <citation type="submission" date="2019-08" db="EMBL/GenBank/DDBJ databases">
        <title>Bradymonadales sp. TMQ4.</title>
        <authorList>
            <person name="Liang Q."/>
        </authorList>
    </citation>
    <scope>NUCLEOTIDE SEQUENCE [LARGE SCALE GENOMIC DNA]</scope>
    <source>
        <strain evidence="13 14">TMQ4</strain>
    </source>
</reference>
<evidence type="ECO:0000256" key="11">
    <source>
        <dbReference type="SAM" id="SignalP"/>
    </source>
</evidence>
<dbReference type="PANTHER" id="PTHR47466:SF1">
    <property type="entry name" value="METALLOPROTEASE MEP1 (AFU_ORTHOLOGUE AFUA_1G07730)-RELATED"/>
    <property type="match status" value="1"/>
</dbReference>
<comment type="cofactor">
    <cofactor evidence="1">
        <name>Ca(2+)</name>
        <dbReference type="ChEBI" id="CHEBI:29108"/>
    </cofactor>
</comment>
<dbReference type="InterPro" id="IPR007280">
    <property type="entry name" value="Peptidase_C_arc/bac"/>
</dbReference>
<feature type="chain" id="PRO_5022941587" evidence="11">
    <location>
        <begin position="29"/>
        <end position="676"/>
    </location>
</feature>
<keyword evidence="9" id="KW-1015">Disulfide bond</keyword>
<protein>
    <submittedName>
        <fullName evidence="13">PKD domain-containing protein</fullName>
    </submittedName>
</protein>
<dbReference type="OrthoDB" id="6278496at2"/>
<dbReference type="Gene3D" id="2.60.40.10">
    <property type="entry name" value="Immunoglobulins"/>
    <property type="match status" value="1"/>
</dbReference>
<dbReference type="Proteomes" id="UP000321412">
    <property type="component" value="Unassembled WGS sequence"/>
</dbReference>
<feature type="region of interest" description="Disordered" evidence="10">
    <location>
        <begin position="448"/>
        <end position="468"/>
    </location>
</feature>
<dbReference type="InterPro" id="IPR035986">
    <property type="entry name" value="PKD_dom_sf"/>
</dbReference>
<accession>A0A5C6X4R2</accession>
<evidence type="ECO:0000256" key="5">
    <source>
        <dbReference type="ARBA" id="ARBA00022729"/>
    </source>
</evidence>
<dbReference type="SMART" id="SM00089">
    <property type="entry name" value="PKD"/>
    <property type="match status" value="1"/>
</dbReference>
<gene>
    <name evidence="13" type="ORF">FRC98_13480</name>
</gene>
<evidence type="ECO:0000256" key="1">
    <source>
        <dbReference type="ARBA" id="ARBA00001913"/>
    </source>
</evidence>
<evidence type="ECO:0000313" key="14">
    <source>
        <dbReference type="Proteomes" id="UP000321412"/>
    </source>
</evidence>
<dbReference type="InterPro" id="IPR022409">
    <property type="entry name" value="PKD/Chitinase_dom"/>
</dbReference>
<keyword evidence="5 11" id="KW-0732">Signal</keyword>
<keyword evidence="8" id="KW-0482">Metalloprotease</keyword>
<keyword evidence="3" id="KW-0645">Protease</keyword>